<dbReference type="EMBL" id="JACOFV010000016">
    <property type="protein sequence ID" value="MBC3863617.1"/>
    <property type="molecule type" value="Genomic_DNA"/>
</dbReference>
<protein>
    <submittedName>
        <fullName evidence="2">ATP-binding protein</fullName>
    </submittedName>
</protein>
<dbReference type="GO" id="GO:0005524">
    <property type="term" value="F:ATP binding"/>
    <property type="evidence" value="ECO:0007669"/>
    <property type="project" value="UniProtKB-KW"/>
</dbReference>
<dbReference type="PANTHER" id="PTHR37512">
    <property type="entry name" value="TRIFUNCTIONAL NAD BIOSYNTHESIS/REGULATOR PROTEIN NADR"/>
    <property type="match status" value="1"/>
</dbReference>
<comment type="caution">
    <text evidence="2">The sequence shown here is derived from an EMBL/GenBank/DDBJ whole genome shotgun (WGS) entry which is preliminary data.</text>
</comment>
<evidence type="ECO:0000313" key="2">
    <source>
        <dbReference type="EMBL" id="MBC3863617.1"/>
    </source>
</evidence>
<feature type="domain" description="NadR/Ttd14 AAA" evidence="1">
    <location>
        <begin position="19"/>
        <end position="176"/>
    </location>
</feature>
<dbReference type="Pfam" id="PF13521">
    <property type="entry name" value="AAA_28"/>
    <property type="match status" value="1"/>
</dbReference>
<keyword evidence="2" id="KW-0067">ATP-binding</keyword>
<sequence length="189" mass="21520">MSKITKNSSADLSIKLVQKIAILGAESSGKSALAEALAAHYKTLWVPEYLREFVEVQARVPNANEQLLIARTQVQHEEQAMVDACEWLFCDTTPLMTEIYSKHYFDEAEPDLVDLSSTHAEQYAFTLVTAPDFPWMPDGLQRESPAVRQMIHEQLLEILEEREIPHMLIEGSLKDRVQQVEFALSFLTQ</sequence>
<dbReference type="InterPro" id="IPR027417">
    <property type="entry name" value="P-loop_NTPase"/>
</dbReference>
<keyword evidence="2" id="KW-0547">Nucleotide-binding</keyword>
<dbReference type="Gene3D" id="3.40.50.300">
    <property type="entry name" value="P-loop containing nucleotide triphosphate hydrolases"/>
    <property type="match status" value="1"/>
</dbReference>
<keyword evidence="3" id="KW-1185">Reference proteome</keyword>
<name>A0A923HFK0_9BURK</name>
<dbReference type="InterPro" id="IPR038727">
    <property type="entry name" value="NadR/Ttd14_AAA_dom"/>
</dbReference>
<dbReference type="InterPro" id="IPR052735">
    <property type="entry name" value="NAD_biosynth-regulator"/>
</dbReference>
<dbReference type="RefSeq" id="WP_186913565.1">
    <property type="nucleotide sequence ID" value="NZ_JACOFV010000016.1"/>
</dbReference>
<dbReference type="PANTHER" id="PTHR37512:SF1">
    <property type="entry name" value="NADR_TTD14 AAA DOMAIN-CONTAINING PROTEIN"/>
    <property type="match status" value="1"/>
</dbReference>
<evidence type="ECO:0000259" key="1">
    <source>
        <dbReference type="Pfam" id="PF13521"/>
    </source>
</evidence>
<dbReference type="AlphaFoldDB" id="A0A923HFK0"/>
<accession>A0A923HFK0</accession>
<reference evidence="2" key="1">
    <citation type="submission" date="2020-08" db="EMBL/GenBank/DDBJ databases">
        <title>Novel species isolated from subtropical streams in China.</title>
        <authorList>
            <person name="Lu H."/>
        </authorList>
    </citation>
    <scope>NUCLEOTIDE SEQUENCE</scope>
    <source>
        <strain evidence="2">KACC 12607</strain>
    </source>
</reference>
<proteinExistence type="predicted"/>
<gene>
    <name evidence="2" type="ORF">H8K32_16035</name>
</gene>
<dbReference type="Proteomes" id="UP000634011">
    <property type="component" value="Unassembled WGS sequence"/>
</dbReference>
<dbReference type="SUPFAM" id="SSF52540">
    <property type="entry name" value="P-loop containing nucleoside triphosphate hydrolases"/>
    <property type="match status" value="1"/>
</dbReference>
<evidence type="ECO:0000313" key="3">
    <source>
        <dbReference type="Proteomes" id="UP000634011"/>
    </source>
</evidence>
<organism evidence="2 3">
    <name type="scientific">Undibacterium jejuense</name>
    <dbReference type="NCBI Taxonomy" id="1344949"/>
    <lineage>
        <taxon>Bacteria</taxon>
        <taxon>Pseudomonadati</taxon>
        <taxon>Pseudomonadota</taxon>
        <taxon>Betaproteobacteria</taxon>
        <taxon>Burkholderiales</taxon>
        <taxon>Oxalobacteraceae</taxon>
        <taxon>Undibacterium</taxon>
    </lineage>
</organism>